<evidence type="ECO:0000256" key="3">
    <source>
        <dbReference type="ARBA" id="ARBA00022475"/>
    </source>
</evidence>
<feature type="transmembrane region" description="Helical" evidence="10">
    <location>
        <begin position="450"/>
        <end position="468"/>
    </location>
</feature>
<dbReference type="InterPro" id="IPR004299">
    <property type="entry name" value="MBOAT_fam"/>
</dbReference>
<keyword evidence="6 10" id="KW-1133">Transmembrane helix</keyword>
<sequence>MLFNSYEFILLFVPITLIGFCLVTRLKHQRLTIFWLVIASFFFYGWWNPPYLLLLLLSIGVNYILGQALNRAYMAEDESVGKVLLIGGIVFNLGLIGYYKYFNFFVDNVNAIVGTSFNISAIVLPLGISFYTFQQISYLVDSLEGETKHYRFIDYCLFVSFFPQLIAGPIVSHQEMMPQFSRRGKFGISQESLAIGLTIFSIGLFKKVILADQIALYSTPVFNAADQGVSLTIAEAWMGALAYTMQIYFDFSGYSDMAIGIARLFSIQLPLNFNSPYKAVNIIDFWGRWHMTLTRFLTRYLYNPIALSLSRKRARDGKDLIKRGVGSFSAFTELLAFPTITTMFLAGLWHGAGWQYIVFGLLHGLYLTVNHGWHMLLKAFGQVPKKTTWWQNRLGHLLTFGCVVVAMVFFRAPSVNNAITILSAMVGANGISLSDGALFTNQLFSNAKLGLLWIVALMAITFLCPNTQEWLSEHSPALDYKPINPTKPFHNWASYIQKHLKWQPNHAWAMITAAIAVTGFLGLSGVSEFIYFQF</sequence>
<dbReference type="OrthoDB" id="9805788at2"/>
<evidence type="ECO:0000313" key="11">
    <source>
        <dbReference type="EMBL" id="ASC70428.1"/>
    </source>
</evidence>
<feature type="transmembrane region" description="Helical" evidence="10">
    <location>
        <begin position="507"/>
        <end position="532"/>
    </location>
</feature>
<dbReference type="KEGG" id="hhg:XM38_013670"/>
<evidence type="ECO:0000256" key="5">
    <source>
        <dbReference type="ARBA" id="ARBA00022692"/>
    </source>
</evidence>
<dbReference type="Proteomes" id="UP000191901">
    <property type="component" value="Chromosome"/>
</dbReference>
<feature type="transmembrane region" description="Helical" evidence="10">
    <location>
        <begin position="31"/>
        <end position="47"/>
    </location>
</feature>
<gene>
    <name evidence="11" type="ORF">XM38_013670</name>
</gene>
<keyword evidence="8 9" id="KW-0012">Acyltransferase</keyword>
<feature type="transmembrane region" description="Helical" evidence="10">
    <location>
        <begin position="6"/>
        <end position="24"/>
    </location>
</feature>
<dbReference type="PIRSF" id="PIRSF016636">
    <property type="entry name" value="AlgI_DltB"/>
    <property type="match status" value="1"/>
</dbReference>
<comment type="similarity">
    <text evidence="2 9">Belongs to the membrane-bound acyltransferase family.</text>
</comment>
<evidence type="ECO:0000256" key="7">
    <source>
        <dbReference type="ARBA" id="ARBA00023136"/>
    </source>
</evidence>
<feature type="transmembrane region" description="Helical" evidence="10">
    <location>
        <begin position="53"/>
        <end position="73"/>
    </location>
</feature>
<feature type="transmembrane region" description="Helical" evidence="10">
    <location>
        <begin position="418"/>
        <end position="438"/>
    </location>
</feature>
<dbReference type="InterPro" id="IPR024194">
    <property type="entry name" value="Ac/AlaTfrase_AlgI/DltB"/>
</dbReference>
<feature type="transmembrane region" description="Helical" evidence="10">
    <location>
        <begin position="394"/>
        <end position="412"/>
    </location>
</feature>
<keyword evidence="4 9" id="KW-0808">Transferase</keyword>
<evidence type="ECO:0000256" key="10">
    <source>
        <dbReference type="SAM" id="Phobius"/>
    </source>
</evidence>
<evidence type="ECO:0000256" key="2">
    <source>
        <dbReference type="ARBA" id="ARBA00010323"/>
    </source>
</evidence>
<accession>A0A1Z3HJF2</accession>
<feature type="transmembrane region" description="Helical" evidence="10">
    <location>
        <begin position="354"/>
        <end position="373"/>
    </location>
</feature>
<proteinExistence type="inferred from homology"/>
<evidence type="ECO:0000313" key="12">
    <source>
        <dbReference type="Proteomes" id="UP000191901"/>
    </source>
</evidence>
<feature type="transmembrane region" description="Helical" evidence="10">
    <location>
        <begin position="152"/>
        <end position="172"/>
    </location>
</feature>
<feature type="transmembrane region" description="Helical" evidence="10">
    <location>
        <begin position="325"/>
        <end position="348"/>
    </location>
</feature>
<dbReference type="GO" id="GO:0016746">
    <property type="term" value="F:acyltransferase activity"/>
    <property type="evidence" value="ECO:0007669"/>
    <property type="project" value="UniProtKB-KW"/>
</dbReference>
<name>A0A1Z3HJF2_9CYAN</name>
<evidence type="ECO:0000256" key="1">
    <source>
        <dbReference type="ARBA" id="ARBA00004651"/>
    </source>
</evidence>
<organism evidence="11 12">
    <name type="scientific">Halomicronema hongdechloris C2206</name>
    <dbReference type="NCBI Taxonomy" id="1641165"/>
    <lineage>
        <taxon>Bacteria</taxon>
        <taxon>Bacillati</taxon>
        <taxon>Cyanobacteriota</taxon>
        <taxon>Cyanophyceae</taxon>
        <taxon>Nodosilineales</taxon>
        <taxon>Nodosilineaceae</taxon>
        <taxon>Halomicronema</taxon>
    </lineage>
</organism>
<reference evidence="11 12" key="1">
    <citation type="journal article" date="2016" name="Biochim. Biophys. Acta">
        <title>Characterization of red-shifted phycobilisomes isolated from the chlorophyll f-containing cyanobacterium Halomicronema hongdechloris.</title>
        <authorList>
            <person name="Li Y."/>
            <person name="Lin Y."/>
            <person name="Garvey C.J."/>
            <person name="Birch D."/>
            <person name="Corkery R.W."/>
            <person name="Loughlin P.C."/>
            <person name="Scheer H."/>
            <person name="Willows R.D."/>
            <person name="Chen M."/>
        </authorList>
    </citation>
    <scope>NUCLEOTIDE SEQUENCE [LARGE SCALE GENOMIC DNA]</scope>
    <source>
        <strain evidence="11 12">C2206</strain>
    </source>
</reference>
<dbReference type="InterPro" id="IPR028362">
    <property type="entry name" value="AlgI"/>
</dbReference>
<keyword evidence="3 9" id="KW-1003">Cell membrane</keyword>
<feature type="transmembrane region" description="Helical" evidence="10">
    <location>
        <begin position="192"/>
        <end position="210"/>
    </location>
</feature>
<protein>
    <submittedName>
        <fullName evidence="11">Alginate O-acetyltransferase</fullName>
    </submittedName>
</protein>
<keyword evidence="5 10" id="KW-0812">Transmembrane</keyword>
<comment type="subcellular location">
    <subcellularLocation>
        <location evidence="1">Cell membrane</location>
        <topology evidence="1">Multi-pass membrane protein</topology>
    </subcellularLocation>
</comment>
<dbReference type="AlphaFoldDB" id="A0A1Z3HJF2"/>
<keyword evidence="7 9" id="KW-0472">Membrane</keyword>
<dbReference type="Pfam" id="PF03062">
    <property type="entry name" value="MBOAT"/>
    <property type="match status" value="1"/>
</dbReference>
<dbReference type="InterPro" id="IPR051085">
    <property type="entry name" value="MB_O-acyltransferase"/>
</dbReference>
<dbReference type="PIRSF" id="PIRSF500217">
    <property type="entry name" value="AlgI"/>
    <property type="match status" value="1"/>
</dbReference>
<dbReference type="STRING" id="1641165.XM38_08290"/>
<dbReference type="EMBL" id="CP021983">
    <property type="protein sequence ID" value="ASC70428.1"/>
    <property type="molecule type" value="Genomic_DNA"/>
</dbReference>
<evidence type="ECO:0000256" key="8">
    <source>
        <dbReference type="ARBA" id="ARBA00023315"/>
    </source>
</evidence>
<feature type="transmembrane region" description="Helical" evidence="10">
    <location>
        <begin position="80"/>
        <end position="99"/>
    </location>
</feature>
<dbReference type="GO" id="GO:0042121">
    <property type="term" value="P:alginic acid biosynthetic process"/>
    <property type="evidence" value="ECO:0007669"/>
    <property type="project" value="InterPro"/>
</dbReference>
<dbReference type="PANTHER" id="PTHR13285:SF23">
    <property type="entry name" value="TEICHOIC ACID D-ALANYLTRANSFERASE"/>
    <property type="match status" value="1"/>
</dbReference>
<evidence type="ECO:0000256" key="9">
    <source>
        <dbReference type="PIRNR" id="PIRNR016636"/>
    </source>
</evidence>
<feature type="transmembrane region" description="Helical" evidence="10">
    <location>
        <begin position="111"/>
        <end position="131"/>
    </location>
</feature>
<dbReference type="GO" id="GO:0005886">
    <property type="term" value="C:plasma membrane"/>
    <property type="evidence" value="ECO:0007669"/>
    <property type="project" value="UniProtKB-SubCell"/>
</dbReference>
<keyword evidence="12" id="KW-1185">Reference proteome</keyword>
<evidence type="ECO:0000256" key="6">
    <source>
        <dbReference type="ARBA" id="ARBA00022989"/>
    </source>
</evidence>
<evidence type="ECO:0000256" key="4">
    <source>
        <dbReference type="ARBA" id="ARBA00022679"/>
    </source>
</evidence>
<dbReference type="PANTHER" id="PTHR13285">
    <property type="entry name" value="ACYLTRANSFERASE"/>
    <property type="match status" value="1"/>
</dbReference>